<organism evidence="3 4">
    <name type="scientific">Dreissena polymorpha</name>
    <name type="common">Zebra mussel</name>
    <name type="synonym">Mytilus polymorpha</name>
    <dbReference type="NCBI Taxonomy" id="45954"/>
    <lineage>
        <taxon>Eukaryota</taxon>
        <taxon>Metazoa</taxon>
        <taxon>Spiralia</taxon>
        <taxon>Lophotrochozoa</taxon>
        <taxon>Mollusca</taxon>
        <taxon>Bivalvia</taxon>
        <taxon>Autobranchia</taxon>
        <taxon>Heteroconchia</taxon>
        <taxon>Euheterodonta</taxon>
        <taxon>Imparidentia</taxon>
        <taxon>Neoheterodontei</taxon>
        <taxon>Myida</taxon>
        <taxon>Dreissenoidea</taxon>
        <taxon>Dreissenidae</taxon>
        <taxon>Dreissena</taxon>
    </lineage>
</organism>
<sequence>MDMVSPSDQEVTGSISTVGEFFRSPTKTSSTGSRPRKELESVSISLRLSMQSS</sequence>
<reference evidence="3" key="2">
    <citation type="submission" date="2020-11" db="EMBL/GenBank/DDBJ databases">
        <authorList>
            <person name="McCartney M.A."/>
            <person name="Auch B."/>
            <person name="Kono T."/>
            <person name="Mallez S."/>
            <person name="Becker A."/>
            <person name="Gohl D.M."/>
            <person name="Silverstein K.A.T."/>
            <person name="Koren S."/>
            <person name="Bechman K.B."/>
            <person name="Herman A."/>
            <person name="Abrahante J.E."/>
            <person name="Garbe J."/>
        </authorList>
    </citation>
    <scope>NUCLEOTIDE SEQUENCE</scope>
    <source>
        <strain evidence="3">Duluth1</strain>
        <tissue evidence="3">Whole animal</tissue>
    </source>
</reference>
<feature type="compositionally biased region" description="Polar residues" evidence="1">
    <location>
        <begin position="42"/>
        <end position="53"/>
    </location>
</feature>
<comment type="caution">
    <text evidence="3">The sequence shown here is derived from an EMBL/GenBank/DDBJ whole genome shotgun (WGS) entry which is preliminary data.</text>
</comment>
<protein>
    <submittedName>
        <fullName evidence="3">Uncharacterized protein</fullName>
    </submittedName>
</protein>
<gene>
    <name evidence="2" type="ORF">DPMN_099964</name>
    <name evidence="3" type="ORF">DPMN_099983</name>
</gene>
<dbReference type="EMBL" id="JAIWYP010000003">
    <property type="protein sequence ID" value="KAH3857357.1"/>
    <property type="molecule type" value="Genomic_DNA"/>
</dbReference>
<evidence type="ECO:0000256" key="1">
    <source>
        <dbReference type="SAM" id="MobiDB-lite"/>
    </source>
</evidence>
<proteinExistence type="predicted"/>
<evidence type="ECO:0000313" key="2">
    <source>
        <dbReference type="EMBL" id="KAH3857357.1"/>
    </source>
</evidence>
<evidence type="ECO:0000313" key="3">
    <source>
        <dbReference type="EMBL" id="KAH3857376.1"/>
    </source>
</evidence>
<feature type="compositionally biased region" description="Polar residues" evidence="1">
    <location>
        <begin position="1"/>
        <end position="17"/>
    </location>
</feature>
<keyword evidence="4" id="KW-1185">Reference proteome</keyword>
<feature type="region of interest" description="Disordered" evidence="1">
    <location>
        <begin position="1"/>
        <end position="53"/>
    </location>
</feature>
<dbReference type="EMBL" id="JAIWYP010000003">
    <property type="protein sequence ID" value="KAH3857376.1"/>
    <property type="molecule type" value="Genomic_DNA"/>
</dbReference>
<dbReference type="Proteomes" id="UP000828390">
    <property type="component" value="Unassembled WGS sequence"/>
</dbReference>
<reference evidence="3" key="1">
    <citation type="journal article" date="2019" name="bioRxiv">
        <title>The Genome of the Zebra Mussel, Dreissena polymorpha: A Resource for Invasive Species Research.</title>
        <authorList>
            <person name="McCartney M.A."/>
            <person name="Auch B."/>
            <person name="Kono T."/>
            <person name="Mallez S."/>
            <person name="Zhang Y."/>
            <person name="Obille A."/>
            <person name="Becker A."/>
            <person name="Abrahante J.E."/>
            <person name="Garbe J."/>
            <person name="Badalamenti J.P."/>
            <person name="Herman A."/>
            <person name="Mangelson H."/>
            <person name="Liachko I."/>
            <person name="Sullivan S."/>
            <person name="Sone E.D."/>
            <person name="Koren S."/>
            <person name="Silverstein K.A.T."/>
            <person name="Beckman K.B."/>
            <person name="Gohl D.M."/>
        </authorList>
    </citation>
    <scope>NUCLEOTIDE SEQUENCE</scope>
    <source>
        <strain evidence="3">Duluth1</strain>
        <tissue evidence="3">Whole animal</tissue>
    </source>
</reference>
<evidence type="ECO:0000313" key="4">
    <source>
        <dbReference type="Proteomes" id="UP000828390"/>
    </source>
</evidence>
<accession>A0A9D4LFZ6</accession>
<dbReference type="AlphaFoldDB" id="A0A9D4LFZ6"/>
<name>A0A9D4LFZ6_DREPO</name>